<evidence type="ECO:0000313" key="3">
    <source>
        <dbReference type="Proteomes" id="UP000614047"/>
    </source>
</evidence>
<name>A0A931DTC1_9ACTN</name>
<feature type="domain" description="Bacterial bifunctional deaminase-reductase C-terminal" evidence="1">
    <location>
        <begin position="2"/>
        <end position="177"/>
    </location>
</feature>
<dbReference type="Gene3D" id="3.40.430.10">
    <property type="entry name" value="Dihydrofolate Reductase, subunit A"/>
    <property type="match status" value="1"/>
</dbReference>
<dbReference type="Proteomes" id="UP000614047">
    <property type="component" value="Unassembled WGS sequence"/>
</dbReference>
<protein>
    <submittedName>
        <fullName evidence="2">Dihydrofolate reductase</fullName>
    </submittedName>
</protein>
<dbReference type="PANTHER" id="PTHR38011:SF11">
    <property type="entry name" value="2,5-DIAMINO-6-RIBOSYLAMINO-4(3H)-PYRIMIDINONE 5'-PHOSPHATE REDUCTASE"/>
    <property type="match status" value="1"/>
</dbReference>
<dbReference type="InterPro" id="IPR002734">
    <property type="entry name" value="RibDG_C"/>
</dbReference>
<organism evidence="2 3">
    <name type="scientific">Actinomadura viridis</name>
    <dbReference type="NCBI Taxonomy" id="58110"/>
    <lineage>
        <taxon>Bacteria</taxon>
        <taxon>Bacillati</taxon>
        <taxon>Actinomycetota</taxon>
        <taxon>Actinomycetes</taxon>
        <taxon>Streptosporangiales</taxon>
        <taxon>Thermomonosporaceae</taxon>
        <taxon>Actinomadura</taxon>
    </lineage>
</organism>
<dbReference type="PANTHER" id="PTHR38011">
    <property type="entry name" value="DIHYDROFOLATE REDUCTASE FAMILY PROTEIN (AFU_ORTHOLOGUE AFUA_8G06820)"/>
    <property type="match status" value="1"/>
</dbReference>
<sequence>MRKIINSTYISLDGVIERPHEWTFDYFDAEAQQYARDLLFSCDALIAGRVTYEGFAQAWPSMEEQTGDFGVRMNTLPKYVLSTTMEKGEWGETTVIRENVAEEVRRIKEQPGQDILQYGFGPASRTLVEHGLLDELRLWIHPVIVGTGDAGDLLTREGFAAKFDLAETVTFGSGVIVATFRPAAAK</sequence>
<dbReference type="GO" id="GO:0008703">
    <property type="term" value="F:5-amino-6-(5-phosphoribosylamino)uracil reductase activity"/>
    <property type="evidence" value="ECO:0007669"/>
    <property type="project" value="InterPro"/>
</dbReference>
<accession>A0A931DTC1</accession>
<reference evidence="2" key="1">
    <citation type="submission" date="2020-11" db="EMBL/GenBank/DDBJ databases">
        <title>Sequencing the genomes of 1000 actinobacteria strains.</title>
        <authorList>
            <person name="Klenk H.-P."/>
        </authorList>
    </citation>
    <scope>NUCLEOTIDE SEQUENCE</scope>
    <source>
        <strain evidence="2">DSM 43175</strain>
    </source>
</reference>
<dbReference type="SUPFAM" id="SSF53597">
    <property type="entry name" value="Dihydrofolate reductase-like"/>
    <property type="match status" value="1"/>
</dbReference>
<dbReference type="InterPro" id="IPR024072">
    <property type="entry name" value="DHFR-like_dom_sf"/>
</dbReference>
<evidence type="ECO:0000259" key="1">
    <source>
        <dbReference type="Pfam" id="PF01872"/>
    </source>
</evidence>
<dbReference type="EMBL" id="JADOUA010000001">
    <property type="protein sequence ID" value="MBG6093541.1"/>
    <property type="molecule type" value="Genomic_DNA"/>
</dbReference>
<dbReference type="InterPro" id="IPR050765">
    <property type="entry name" value="Riboflavin_Biosynth_HTPR"/>
</dbReference>
<evidence type="ECO:0000313" key="2">
    <source>
        <dbReference type="EMBL" id="MBG6093541.1"/>
    </source>
</evidence>
<keyword evidence="3" id="KW-1185">Reference proteome</keyword>
<proteinExistence type="predicted"/>
<dbReference type="RefSeq" id="WP_197015587.1">
    <property type="nucleotide sequence ID" value="NZ_BAABES010000003.1"/>
</dbReference>
<dbReference type="GO" id="GO:0009231">
    <property type="term" value="P:riboflavin biosynthetic process"/>
    <property type="evidence" value="ECO:0007669"/>
    <property type="project" value="InterPro"/>
</dbReference>
<gene>
    <name evidence="2" type="ORF">IW256_007654</name>
</gene>
<dbReference type="Pfam" id="PF01872">
    <property type="entry name" value="RibD_C"/>
    <property type="match status" value="1"/>
</dbReference>
<comment type="caution">
    <text evidence="2">The sequence shown here is derived from an EMBL/GenBank/DDBJ whole genome shotgun (WGS) entry which is preliminary data.</text>
</comment>
<dbReference type="AlphaFoldDB" id="A0A931DTC1"/>